<proteinExistence type="predicted"/>
<dbReference type="RefSeq" id="WP_075635989.1">
    <property type="nucleotide sequence ID" value="NZ_MKIO01000037.1"/>
</dbReference>
<dbReference type="EMBL" id="MKIO01000037">
    <property type="protein sequence ID" value="OLP54046.1"/>
    <property type="molecule type" value="Genomic_DNA"/>
</dbReference>
<dbReference type="EMBL" id="MSPX01000009">
    <property type="protein sequence ID" value="OQP86175.1"/>
    <property type="molecule type" value="Genomic_DNA"/>
</dbReference>
<evidence type="ECO:0000313" key="3">
    <source>
        <dbReference type="Proteomes" id="UP000186143"/>
    </source>
</evidence>
<evidence type="ECO:0000313" key="4">
    <source>
        <dbReference type="Proteomes" id="UP000192652"/>
    </source>
</evidence>
<accession>A0A1Q9AGI7</accession>
<reference evidence="1 3" key="1">
    <citation type="submission" date="2016-09" db="EMBL/GenBank/DDBJ databases">
        <title>Rhizobium sp. nov., a novel species isolated from the rice rhizosphere.</title>
        <authorList>
            <person name="Zhao J."/>
            <person name="Zhang X."/>
        </authorList>
    </citation>
    <scope>NUCLEOTIDE SEQUENCE [LARGE SCALE GENOMIC DNA]</scope>
    <source>
        <strain evidence="1 3">MH17</strain>
    </source>
</reference>
<dbReference type="AlphaFoldDB" id="A0A1Q9AGI7"/>
<dbReference type="InterPro" id="IPR027417">
    <property type="entry name" value="P-loop_NTPase"/>
</dbReference>
<comment type="caution">
    <text evidence="1">The sequence shown here is derived from an EMBL/GenBank/DDBJ whole genome shotgun (WGS) entry which is preliminary data.</text>
</comment>
<evidence type="ECO:0000313" key="2">
    <source>
        <dbReference type="EMBL" id="OQP86175.1"/>
    </source>
</evidence>
<gene>
    <name evidence="1" type="ORF">BJF92_09925</name>
    <name evidence="2" type="ORF">BTR14_12375</name>
</gene>
<dbReference type="Gene3D" id="3.40.50.300">
    <property type="entry name" value="P-loop containing nucleotide triphosphate hydrolases"/>
    <property type="match status" value="1"/>
</dbReference>
<dbReference type="OrthoDB" id="8326226at2"/>
<dbReference type="Proteomes" id="UP000186143">
    <property type="component" value="Unassembled WGS sequence"/>
</dbReference>
<dbReference type="STRING" id="1672749.BJF92_09925"/>
<reference evidence="2 4" key="3">
    <citation type="journal article" date="2017" name="Antonie Van Leeuwenhoek">
        <title>Rhizobium rhizosphaerae sp. nov., a novel species isolated from rice rhizosphere.</title>
        <authorList>
            <person name="Zhao J.J."/>
            <person name="Zhang J."/>
            <person name="Zhang R.J."/>
            <person name="Zhang C.W."/>
            <person name="Yin H.Q."/>
            <person name="Zhang X.X."/>
        </authorList>
    </citation>
    <scope>NUCLEOTIDE SEQUENCE [LARGE SCALE GENOMIC DNA]</scope>
    <source>
        <strain evidence="2 4">RD15</strain>
    </source>
</reference>
<name>A0A1Q9AGI7_9HYPH</name>
<evidence type="ECO:0000313" key="1">
    <source>
        <dbReference type="EMBL" id="OLP54046.1"/>
    </source>
</evidence>
<dbReference type="SUPFAM" id="SSF53795">
    <property type="entry name" value="PEP carboxykinase-like"/>
    <property type="match status" value="1"/>
</dbReference>
<protein>
    <recommendedName>
        <fullName evidence="5">HPr kinase/phosphorylase</fullName>
    </recommendedName>
</protein>
<dbReference type="Proteomes" id="UP000192652">
    <property type="component" value="Unassembled WGS sequence"/>
</dbReference>
<reference evidence="2" key="2">
    <citation type="submission" date="2016-12" db="EMBL/GenBank/DDBJ databases">
        <authorList>
            <person name="Zhang X."/>
            <person name="Zhao J."/>
        </authorList>
    </citation>
    <scope>NUCLEOTIDE SEQUENCE</scope>
    <source>
        <strain evidence="2">RD15</strain>
    </source>
</reference>
<organism evidence="1 3">
    <name type="scientific">Xaviernesmea rhizosphaerae</name>
    <dbReference type="NCBI Taxonomy" id="1672749"/>
    <lineage>
        <taxon>Bacteria</taxon>
        <taxon>Pseudomonadati</taxon>
        <taxon>Pseudomonadota</taxon>
        <taxon>Alphaproteobacteria</taxon>
        <taxon>Hyphomicrobiales</taxon>
        <taxon>Rhizobiaceae</taxon>
        <taxon>Rhizobium/Agrobacterium group</taxon>
        <taxon>Xaviernesmea</taxon>
    </lineage>
</organism>
<sequence>MREPEREHRAEARPVHATGIVLGTQGLLFVGPAGSGKTILALATIESARRAGLFAALIGDDQVLIEAHGDVIVARRPPVIGSLAEIRGSGIVPVQSVPAAVVEIAVRPVALGQVAFGLEERIAPPDERAELAAGLSLPLIRLPYGDGIDPLVRLKPLIAATLGQTCGK</sequence>
<evidence type="ECO:0008006" key="5">
    <source>
        <dbReference type="Google" id="ProtNLM"/>
    </source>
</evidence>
<keyword evidence="4" id="KW-1185">Reference proteome</keyword>